<evidence type="ECO:0000313" key="2">
    <source>
        <dbReference type="Proteomes" id="UP001162640"/>
    </source>
</evidence>
<comment type="caution">
    <text evidence="1">The sequence shown here is derived from an EMBL/GenBank/DDBJ whole genome shotgun (WGS) entry which is preliminary data.</text>
</comment>
<evidence type="ECO:0000313" key="1">
    <source>
        <dbReference type="EMBL" id="GMH59589.1"/>
    </source>
</evidence>
<dbReference type="GO" id="GO:0042797">
    <property type="term" value="P:tRNA transcription by RNA polymerase III"/>
    <property type="evidence" value="ECO:0007669"/>
    <property type="project" value="TreeGrafter"/>
</dbReference>
<dbReference type="EMBL" id="BLQM01000072">
    <property type="protein sequence ID" value="GMH59589.1"/>
    <property type="molecule type" value="Genomic_DNA"/>
</dbReference>
<dbReference type="Proteomes" id="UP001162640">
    <property type="component" value="Unassembled WGS sequence"/>
</dbReference>
<protein>
    <recommendedName>
        <fullName evidence="3">DNA-directed RNA polymerase III subunit RPC5</fullName>
    </recommendedName>
</protein>
<gene>
    <name evidence="1" type="ORF">TL16_g02862</name>
</gene>
<dbReference type="AlphaFoldDB" id="A0A9W7A009"/>
<sequence length="440" mass="50220">MPTRKVVRSFSVYVNMPNSGDKMEDDEVVLEESGICNVLSYPLQSKTTPSPLSISSVQFKPQNKIVNMSMSFSSYVPLDADQQHKYRSQESESDPDPVVPVGTPMESIAFKSSYVPPVCNYAIGKIVQSEEGDDEVHLTPIHSHYMMRPGFGHINCLEGGGKEEGGKEIEEEEGGGGNGLEKVQYKKKESDRTVNARKTSFGFRKKIIEEEEYVNLEIIKNPDDSTKLTSSVTEKVEFDFKDKYVDTLNYLEEVNRIKLKENGEEFDKIHPETISTLESAMSKIIQSFYTSHSPLNLSVLLSCISYTDEALIIDALRTVAVLVRGNWILKSSLTPFSEKEQLARDVIISLFITHGSLDKSILKASITSLEVPEYVVEHMLKEIAVKRERLWWVKLVDDTEFGRRYGEVEEKERVEWEEGRKEVCKEFLEEYERIFNNRFD</sequence>
<accession>A0A9W7A009</accession>
<dbReference type="GO" id="GO:0005666">
    <property type="term" value="C:RNA polymerase III complex"/>
    <property type="evidence" value="ECO:0007669"/>
    <property type="project" value="TreeGrafter"/>
</dbReference>
<reference evidence="2" key="1">
    <citation type="journal article" date="2023" name="Commun. Biol.">
        <title>Genome analysis of Parmales, the sister group of diatoms, reveals the evolutionary specialization of diatoms from phago-mixotrophs to photoautotrophs.</title>
        <authorList>
            <person name="Ban H."/>
            <person name="Sato S."/>
            <person name="Yoshikawa S."/>
            <person name="Yamada K."/>
            <person name="Nakamura Y."/>
            <person name="Ichinomiya M."/>
            <person name="Sato N."/>
            <person name="Blanc-Mathieu R."/>
            <person name="Endo H."/>
            <person name="Kuwata A."/>
            <person name="Ogata H."/>
        </authorList>
    </citation>
    <scope>NUCLEOTIDE SEQUENCE [LARGE SCALE GENOMIC DNA]</scope>
</reference>
<dbReference type="InterPro" id="IPR006886">
    <property type="entry name" value="RNA_pol_III_Rpc5"/>
</dbReference>
<dbReference type="PANTHER" id="PTHR12069">
    <property type="entry name" value="DNA-DIRECTED RNA POLYMERASES III 80 KDA POLYPEPTIDE RNA POLYMERASE III SUBUNIT 5"/>
    <property type="match status" value="1"/>
</dbReference>
<proteinExistence type="predicted"/>
<evidence type="ECO:0008006" key="3">
    <source>
        <dbReference type="Google" id="ProtNLM"/>
    </source>
</evidence>
<dbReference type="Pfam" id="PF04801">
    <property type="entry name" value="RPC5"/>
    <property type="match status" value="1"/>
</dbReference>
<dbReference type="PANTHER" id="PTHR12069:SF0">
    <property type="entry name" value="DNA-DIRECTED RNA POLYMERASE III SUBUNIT RPC5"/>
    <property type="match status" value="1"/>
</dbReference>
<name>A0A9W7A009_9STRA</name>
<organism evidence="1 2">
    <name type="scientific">Triparma laevis f. inornata</name>
    <dbReference type="NCBI Taxonomy" id="1714386"/>
    <lineage>
        <taxon>Eukaryota</taxon>
        <taxon>Sar</taxon>
        <taxon>Stramenopiles</taxon>
        <taxon>Ochrophyta</taxon>
        <taxon>Bolidophyceae</taxon>
        <taxon>Parmales</taxon>
        <taxon>Triparmaceae</taxon>
        <taxon>Triparma</taxon>
    </lineage>
</organism>